<dbReference type="GeneID" id="14551969"/>
<protein>
    <recommendedName>
        <fullName evidence="1">UPF0033 domain-containing protein</fullName>
    </recommendedName>
</protein>
<evidence type="ECO:0000313" key="3">
    <source>
        <dbReference type="EMBL" id="ALU31079.1"/>
    </source>
</evidence>
<feature type="domain" description="UPF0033" evidence="1">
    <location>
        <begin position="7"/>
        <end position="68"/>
    </location>
</feature>
<evidence type="ECO:0000313" key="2">
    <source>
        <dbReference type="EMBL" id="ALU30361.1"/>
    </source>
</evidence>
<dbReference type="OrthoDB" id="35291at2157"/>
<dbReference type="Gene3D" id="3.30.110.40">
    <property type="entry name" value="TusA-like domain"/>
    <property type="match status" value="1"/>
</dbReference>
<dbReference type="EMBL" id="CP013694">
    <property type="protein sequence ID" value="ALU30361.1"/>
    <property type="molecule type" value="Genomic_DNA"/>
</dbReference>
<dbReference type="Proteomes" id="UP000060043">
    <property type="component" value="Chromosome"/>
</dbReference>
<proteinExistence type="predicted"/>
<accession>A0A0U3GNN9</accession>
<reference evidence="4 5" key="1">
    <citation type="submission" date="2015-12" db="EMBL/GenBank/DDBJ databases">
        <title>A stable core within a dynamic pangenome in Sulfolobus acidocaldarius.</title>
        <authorList>
            <person name="Anderson R."/>
            <person name="Kouris A."/>
            <person name="Seward C."/>
            <person name="Campbell K."/>
            <person name="Whitaker R."/>
        </authorList>
    </citation>
    <scope>NUCLEOTIDE SEQUENCE [LARGE SCALE GENOMIC DNA]</scope>
    <source>
        <strain evidence="2 5">GG12-C01-09</strain>
        <strain evidence="3 4">NG05B_CO5_07</strain>
    </source>
</reference>
<evidence type="ECO:0000313" key="5">
    <source>
        <dbReference type="Proteomes" id="UP000065473"/>
    </source>
</evidence>
<dbReference type="STRING" id="1435377.SUSAZ_07000"/>
<name>A0A0U3GNN9_9CREN</name>
<dbReference type="InterPro" id="IPR001455">
    <property type="entry name" value="TusA-like"/>
</dbReference>
<dbReference type="CDD" id="cd00291">
    <property type="entry name" value="SirA_YedF_YeeD"/>
    <property type="match status" value="1"/>
</dbReference>
<dbReference type="InterPro" id="IPR036868">
    <property type="entry name" value="TusA-like_sf"/>
</dbReference>
<dbReference type="SUPFAM" id="SSF64307">
    <property type="entry name" value="SirA-like"/>
    <property type="match status" value="1"/>
</dbReference>
<gene>
    <name evidence="2" type="ORF">ATY89_10670</name>
    <name evidence="3" type="ORF">ATZ20_02225</name>
</gene>
<dbReference type="EMBL" id="CP013695">
    <property type="protein sequence ID" value="ALU31079.1"/>
    <property type="molecule type" value="Genomic_DNA"/>
</dbReference>
<dbReference type="RefSeq" id="WP_011278297.1">
    <property type="nucleotide sequence ID" value="NZ_BHWZ01000003.1"/>
</dbReference>
<dbReference type="OMA" id="VIRTPWE"/>
<dbReference type="Proteomes" id="UP000065473">
    <property type="component" value="Chromosome"/>
</dbReference>
<dbReference type="PaxDb" id="1435377-SUSAZ_07000"/>
<evidence type="ECO:0000259" key="1">
    <source>
        <dbReference type="Pfam" id="PF01206"/>
    </source>
</evidence>
<dbReference type="AlphaFoldDB" id="A0A0U3GNN9"/>
<evidence type="ECO:0000313" key="4">
    <source>
        <dbReference type="Proteomes" id="UP000060043"/>
    </source>
</evidence>
<sequence length="73" mass="8555">MTIDSDDICPVILLKVLRAFKEAKDKDEIIVKSKWQAVVQELDKWCRETGNEYLGWNKDGEKYVVRIRVNKGE</sequence>
<organism evidence="2 5">
    <name type="scientific">Sulfolobus acidocaldarius</name>
    <dbReference type="NCBI Taxonomy" id="2285"/>
    <lineage>
        <taxon>Archaea</taxon>
        <taxon>Thermoproteota</taxon>
        <taxon>Thermoprotei</taxon>
        <taxon>Sulfolobales</taxon>
        <taxon>Sulfolobaceae</taxon>
        <taxon>Sulfolobus</taxon>
    </lineage>
</organism>
<dbReference type="Pfam" id="PF01206">
    <property type="entry name" value="TusA"/>
    <property type="match status" value="1"/>
</dbReference>